<dbReference type="InterPro" id="IPR028082">
    <property type="entry name" value="Peripla_BP_I"/>
</dbReference>
<reference evidence="5" key="1">
    <citation type="submission" date="2023-03" db="EMBL/GenBank/DDBJ databases">
        <title>Andean soil-derived lignocellulolytic bacterial consortium as a source of novel taxa and putative plastic-active enzymes.</title>
        <authorList>
            <person name="Diaz-Garcia L."/>
            <person name="Chuvochina M."/>
            <person name="Feuerriegel G."/>
            <person name="Bunk B."/>
            <person name="Sproer C."/>
            <person name="Streit W.R."/>
            <person name="Rodriguez L.M."/>
            <person name="Overmann J."/>
            <person name="Jimenez D.J."/>
        </authorList>
    </citation>
    <scope>NUCLEOTIDE SEQUENCE</scope>
    <source>
        <strain evidence="5">MAG 7</strain>
    </source>
</reference>
<evidence type="ECO:0000313" key="5">
    <source>
        <dbReference type="EMBL" id="WEK33570.1"/>
    </source>
</evidence>
<dbReference type="EMBL" id="CP119311">
    <property type="protein sequence ID" value="WEK33570.1"/>
    <property type="molecule type" value="Genomic_DNA"/>
</dbReference>
<evidence type="ECO:0000256" key="2">
    <source>
        <dbReference type="ARBA" id="ARBA00023125"/>
    </source>
</evidence>
<dbReference type="Pfam" id="PF13377">
    <property type="entry name" value="Peripla_BP_3"/>
    <property type="match status" value="1"/>
</dbReference>
<dbReference type="PANTHER" id="PTHR30146">
    <property type="entry name" value="LACI-RELATED TRANSCRIPTIONAL REPRESSOR"/>
    <property type="match status" value="1"/>
</dbReference>
<keyword evidence="3" id="KW-0804">Transcription</keyword>
<organism evidence="5 6">
    <name type="scientific">Candidatus Pseudobacter hemicellulosilyticus</name>
    <dbReference type="NCBI Taxonomy" id="3121375"/>
    <lineage>
        <taxon>Bacteria</taxon>
        <taxon>Pseudomonadati</taxon>
        <taxon>Bacteroidota</taxon>
        <taxon>Chitinophagia</taxon>
        <taxon>Chitinophagales</taxon>
        <taxon>Chitinophagaceae</taxon>
        <taxon>Pseudobacter</taxon>
    </lineage>
</organism>
<protein>
    <submittedName>
        <fullName evidence="5">LacI family DNA-binding transcriptional regulator</fullName>
    </submittedName>
</protein>
<dbReference type="SUPFAM" id="SSF53822">
    <property type="entry name" value="Periplasmic binding protein-like I"/>
    <property type="match status" value="1"/>
</dbReference>
<dbReference type="Gene3D" id="3.40.50.2300">
    <property type="match status" value="2"/>
</dbReference>
<accession>A0AAJ5WSB8</accession>
<gene>
    <name evidence="5" type="ORF">P0Y53_13850</name>
</gene>
<dbReference type="InterPro" id="IPR046335">
    <property type="entry name" value="LacI/GalR-like_sensor"/>
</dbReference>
<sequence length="347" mass="38432">MKSRGITIKDIARALGLANSTVSRALKDSHDISIAMRQKVQEYARQHQYRPNLQAQALRNQKSRCIGVVLCNIPNHFFAEVLNGIESIACQRNYSVIITQSLESYEQEIRNLDNLAWRSVDGLLVSIATETKDTSHFKKLQEQGMPIVFFDRVTDDLHTHQVIADNEGGVLAATLHFIEQGCQRIAHITSSPYASITRTRLDGHLSALQKAGLPAPECYIKYCLHGGMVQEEVTQALEELFALPQPPDALLAASDRLTLHCFAWLQKKGLAIPQDIALAGFSNFTEAGLFAPGLTTIEQPAFEMGQTAIELLINQIESKRPPTSFSKVVLPTALRIRASSCRSLAEK</sequence>
<dbReference type="CDD" id="cd01392">
    <property type="entry name" value="HTH_LacI"/>
    <property type="match status" value="1"/>
</dbReference>
<dbReference type="GO" id="GO:0000976">
    <property type="term" value="F:transcription cis-regulatory region binding"/>
    <property type="evidence" value="ECO:0007669"/>
    <property type="project" value="TreeGrafter"/>
</dbReference>
<evidence type="ECO:0000259" key="4">
    <source>
        <dbReference type="PROSITE" id="PS50932"/>
    </source>
</evidence>
<dbReference type="InterPro" id="IPR000843">
    <property type="entry name" value="HTH_LacI"/>
</dbReference>
<evidence type="ECO:0000313" key="6">
    <source>
        <dbReference type="Proteomes" id="UP001220610"/>
    </source>
</evidence>
<proteinExistence type="predicted"/>
<dbReference type="Proteomes" id="UP001220610">
    <property type="component" value="Chromosome"/>
</dbReference>
<dbReference type="GO" id="GO:0003700">
    <property type="term" value="F:DNA-binding transcription factor activity"/>
    <property type="evidence" value="ECO:0007669"/>
    <property type="project" value="TreeGrafter"/>
</dbReference>
<feature type="domain" description="HTH lacI-type" evidence="4">
    <location>
        <begin position="6"/>
        <end position="60"/>
    </location>
</feature>
<keyword evidence="1" id="KW-0805">Transcription regulation</keyword>
<dbReference type="AlphaFoldDB" id="A0AAJ5WSB8"/>
<dbReference type="Pfam" id="PF00356">
    <property type="entry name" value="LacI"/>
    <property type="match status" value="1"/>
</dbReference>
<dbReference type="InterPro" id="IPR010982">
    <property type="entry name" value="Lambda_DNA-bd_dom_sf"/>
</dbReference>
<dbReference type="PROSITE" id="PS50932">
    <property type="entry name" value="HTH_LACI_2"/>
    <property type="match status" value="1"/>
</dbReference>
<dbReference type="SMART" id="SM00354">
    <property type="entry name" value="HTH_LACI"/>
    <property type="match status" value="1"/>
</dbReference>
<dbReference type="SUPFAM" id="SSF47413">
    <property type="entry name" value="lambda repressor-like DNA-binding domains"/>
    <property type="match status" value="1"/>
</dbReference>
<name>A0AAJ5WSB8_9BACT</name>
<evidence type="ECO:0000256" key="3">
    <source>
        <dbReference type="ARBA" id="ARBA00023163"/>
    </source>
</evidence>
<keyword evidence="2 5" id="KW-0238">DNA-binding</keyword>
<dbReference type="Gene3D" id="1.10.260.40">
    <property type="entry name" value="lambda repressor-like DNA-binding domains"/>
    <property type="match status" value="1"/>
</dbReference>
<dbReference type="PANTHER" id="PTHR30146:SF109">
    <property type="entry name" value="HTH-TYPE TRANSCRIPTIONAL REGULATOR GALS"/>
    <property type="match status" value="1"/>
</dbReference>
<dbReference type="CDD" id="cd06267">
    <property type="entry name" value="PBP1_LacI_sugar_binding-like"/>
    <property type="match status" value="1"/>
</dbReference>
<evidence type="ECO:0000256" key="1">
    <source>
        <dbReference type="ARBA" id="ARBA00023015"/>
    </source>
</evidence>